<dbReference type="PROSITE" id="PS50839">
    <property type="entry name" value="CHASE"/>
    <property type="match status" value="1"/>
</dbReference>
<dbReference type="Proteomes" id="UP000807469">
    <property type="component" value="Unassembled WGS sequence"/>
</dbReference>
<dbReference type="GO" id="GO:0003824">
    <property type="term" value="F:catalytic activity"/>
    <property type="evidence" value="ECO:0007669"/>
    <property type="project" value="UniProtKB-ARBA"/>
</dbReference>
<organism evidence="3 4">
    <name type="scientific">Pholiota conissans</name>
    <dbReference type="NCBI Taxonomy" id="109636"/>
    <lineage>
        <taxon>Eukaryota</taxon>
        <taxon>Fungi</taxon>
        <taxon>Dikarya</taxon>
        <taxon>Basidiomycota</taxon>
        <taxon>Agaricomycotina</taxon>
        <taxon>Agaricomycetes</taxon>
        <taxon>Agaricomycetidae</taxon>
        <taxon>Agaricales</taxon>
        <taxon>Agaricineae</taxon>
        <taxon>Strophariaceae</taxon>
        <taxon>Pholiota</taxon>
    </lineage>
</organism>
<keyword evidence="1" id="KW-0812">Transmembrane</keyword>
<dbReference type="InterPro" id="IPR006189">
    <property type="entry name" value="CHASE_dom"/>
</dbReference>
<reference evidence="3" key="1">
    <citation type="submission" date="2020-11" db="EMBL/GenBank/DDBJ databases">
        <authorList>
            <consortium name="DOE Joint Genome Institute"/>
            <person name="Ahrendt S."/>
            <person name="Riley R."/>
            <person name="Andreopoulos W."/>
            <person name="Labutti K."/>
            <person name="Pangilinan J."/>
            <person name="Ruiz-Duenas F.J."/>
            <person name="Barrasa J.M."/>
            <person name="Sanchez-Garcia M."/>
            <person name="Camarero S."/>
            <person name="Miyauchi S."/>
            <person name="Serrano A."/>
            <person name="Linde D."/>
            <person name="Babiker R."/>
            <person name="Drula E."/>
            <person name="Ayuso-Fernandez I."/>
            <person name="Pacheco R."/>
            <person name="Padilla G."/>
            <person name="Ferreira P."/>
            <person name="Barriuso J."/>
            <person name="Kellner H."/>
            <person name="Castanera R."/>
            <person name="Alfaro M."/>
            <person name="Ramirez L."/>
            <person name="Pisabarro A.G."/>
            <person name="Kuo A."/>
            <person name="Tritt A."/>
            <person name="Lipzen A."/>
            <person name="He G."/>
            <person name="Yan M."/>
            <person name="Ng V."/>
            <person name="Cullen D."/>
            <person name="Martin F."/>
            <person name="Rosso M.-N."/>
            <person name="Henrissat B."/>
            <person name="Hibbett D."/>
            <person name="Martinez A.T."/>
            <person name="Grigoriev I.V."/>
        </authorList>
    </citation>
    <scope>NUCLEOTIDE SEQUENCE</scope>
    <source>
        <strain evidence="3">CIRM-BRFM 674</strain>
    </source>
</reference>
<dbReference type="AlphaFoldDB" id="A0A9P5Z1R8"/>
<feature type="transmembrane region" description="Helical" evidence="1">
    <location>
        <begin position="129"/>
        <end position="147"/>
    </location>
</feature>
<proteinExistence type="predicted"/>
<comment type="caution">
    <text evidence="3">The sequence shown here is derived from an EMBL/GenBank/DDBJ whole genome shotgun (WGS) entry which is preliminary data.</text>
</comment>
<gene>
    <name evidence="3" type="ORF">BDN70DRAFT_708763</name>
</gene>
<evidence type="ECO:0000259" key="2">
    <source>
        <dbReference type="PROSITE" id="PS50839"/>
    </source>
</evidence>
<sequence>MRISTGIRPHIVLHCLDGPRSMIHNPSRTYRLSIRPSIHPYIRTPYPMPSHPNPKRTSIHILSSLGHERPRASIHPSIHPSIAFLPSNPIDSIPSHRLYHPIGFIPSRPILIPSIDRTRGFVLLGFNRLSYIVIDAVSFALGVYIAWHGVALLCLSRWSRPGSWVLAVCRSRKVKRW</sequence>
<dbReference type="EMBL" id="MU155219">
    <property type="protein sequence ID" value="KAF9479113.1"/>
    <property type="molecule type" value="Genomic_DNA"/>
</dbReference>
<keyword evidence="1" id="KW-0472">Membrane</keyword>
<keyword evidence="4" id="KW-1185">Reference proteome</keyword>
<protein>
    <recommendedName>
        <fullName evidence="2">CHASE domain-containing protein</fullName>
    </recommendedName>
</protein>
<evidence type="ECO:0000256" key="1">
    <source>
        <dbReference type="SAM" id="Phobius"/>
    </source>
</evidence>
<accession>A0A9P5Z1R8</accession>
<name>A0A9P5Z1R8_9AGAR</name>
<evidence type="ECO:0000313" key="3">
    <source>
        <dbReference type="EMBL" id="KAF9479113.1"/>
    </source>
</evidence>
<feature type="domain" description="CHASE" evidence="2">
    <location>
        <begin position="42"/>
        <end position="127"/>
    </location>
</feature>
<keyword evidence="1" id="KW-1133">Transmembrane helix</keyword>
<evidence type="ECO:0000313" key="4">
    <source>
        <dbReference type="Proteomes" id="UP000807469"/>
    </source>
</evidence>